<organism evidence="2 3">
    <name type="scientific">Trifolium medium</name>
    <dbReference type="NCBI Taxonomy" id="97028"/>
    <lineage>
        <taxon>Eukaryota</taxon>
        <taxon>Viridiplantae</taxon>
        <taxon>Streptophyta</taxon>
        <taxon>Embryophyta</taxon>
        <taxon>Tracheophyta</taxon>
        <taxon>Spermatophyta</taxon>
        <taxon>Magnoliopsida</taxon>
        <taxon>eudicotyledons</taxon>
        <taxon>Gunneridae</taxon>
        <taxon>Pentapetalae</taxon>
        <taxon>rosids</taxon>
        <taxon>fabids</taxon>
        <taxon>Fabales</taxon>
        <taxon>Fabaceae</taxon>
        <taxon>Papilionoideae</taxon>
        <taxon>50 kb inversion clade</taxon>
        <taxon>NPAAA clade</taxon>
        <taxon>Hologalegina</taxon>
        <taxon>IRL clade</taxon>
        <taxon>Trifolieae</taxon>
        <taxon>Trifolium</taxon>
    </lineage>
</organism>
<sequence length="44" mass="4818">GTSNSGRNVRHVESFGDSDASEEEQNDLHVEVEDTGYAVVKKKP</sequence>
<protein>
    <submittedName>
        <fullName evidence="2">Uncharacterized protein</fullName>
    </submittedName>
</protein>
<accession>A0A392MVJ1</accession>
<evidence type="ECO:0000313" key="3">
    <source>
        <dbReference type="Proteomes" id="UP000265520"/>
    </source>
</evidence>
<reference evidence="2 3" key="1">
    <citation type="journal article" date="2018" name="Front. Plant Sci.">
        <title>Red Clover (Trifolium pratense) and Zigzag Clover (T. medium) - A Picture of Genomic Similarities and Differences.</title>
        <authorList>
            <person name="Dluhosova J."/>
            <person name="Istvanek J."/>
            <person name="Nedelnik J."/>
            <person name="Repkova J."/>
        </authorList>
    </citation>
    <scope>NUCLEOTIDE SEQUENCE [LARGE SCALE GENOMIC DNA]</scope>
    <source>
        <strain evidence="3">cv. 10/8</strain>
        <tissue evidence="2">Leaf</tissue>
    </source>
</reference>
<feature type="region of interest" description="Disordered" evidence="1">
    <location>
        <begin position="1"/>
        <end position="44"/>
    </location>
</feature>
<dbReference type="AlphaFoldDB" id="A0A392MVJ1"/>
<proteinExistence type="predicted"/>
<comment type="caution">
    <text evidence="2">The sequence shown here is derived from an EMBL/GenBank/DDBJ whole genome shotgun (WGS) entry which is preliminary data.</text>
</comment>
<feature type="non-terminal residue" evidence="2">
    <location>
        <position position="1"/>
    </location>
</feature>
<dbReference type="EMBL" id="LXQA010020147">
    <property type="protein sequence ID" value="MCH91312.1"/>
    <property type="molecule type" value="Genomic_DNA"/>
</dbReference>
<gene>
    <name evidence="2" type="ORF">A2U01_0012239</name>
</gene>
<name>A0A392MVJ1_9FABA</name>
<dbReference type="Proteomes" id="UP000265520">
    <property type="component" value="Unassembled WGS sequence"/>
</dbReference>
<evidence type="ECO:0000256" key="1">
    <source>
        <dbReference type="SAM" id="MobiDB-lite"/>
    </source>
</evidence>
<keyword evidence="3" id="KW-1185">Reference proteome</keyword>
<evidence type="ECO:0000313" key="2">
    <source>
        <dbReference type="EMBL" id="MCH91312.1"/>
    </source>
</evidence>